<feature type="chain" id="PRO_5037961690" evidence="1">
    <location>
        <begin position="33"/>
        <end position="172"/>
    </location>
</feature>
<name>A0A975YER4_9RHOB</name>
<evidence type="ECO:0000313" key="5">
    <source>
        <dbReference type="Proteomes" id="UP000693972"/>
    </source>
</evidence>
<dbReference type="RefSeq" id="WP_257893533.1">
    <property type="nucleotide sequence ID" value="NZ_JAIMBW010000001.1"/>
</dbReference>
<dbReference type="SUPFAM" id="SSF82153">
    <property type="entry name" value="FAS1 domain"/>
    <property type="match status" value="1"/>
</dbReference>
<sequence length="172" mass="17853">MDRTLNRRSFITRTAGLAAAAPFAGLAAPALAVTGSSNIVELAVATPDLSTLVTAVQAAGLVDTLSGRGNFTVFAPTNRAFAHLPAGTLDALLADIPALTNVLTYHVSPDYYPASQFVGQVGAVHRTVQGQPIRVDGRHGFVMLNGNTRVTTADVFASNGVVHIIDAVLLPH</sequence>
<dbReference type="PANTHER" id="PTHR10900:SF77">
    <property type="entry name" value="FI19380P1"/>
    <property type="match status" value="1"/>
</dbReference>
<dbReference type="PANTHER" id="PTHR10900">
    <property type="entry name" value="PERIOSTIN-RELATED"/>
    <property type="match status" value="1"/>
</dbReference>
<dbReference type="InterPro" id="IPR000782">
    <property type="entry name" value="FAS1_domain"/>
</dbReference>
<dbReference type="InterPro" id="IPR006311">
    <property type="entry name" value="TAT_signal"/>
</dbReference>
<dbReference type="PROSITE" id="PS51318">
    <property type="entry name" value="TAT"/>
    <property type="match status" value="1"/>
</dbReference>
<dbReference type="InterPro" id="IPR036378">
    <property type="entry name" value="FAS1_dom_sf"/>
</dbReference>
<proteinExistence type="predicted"/>
<reference evidence="4 5" key="1">
    <citation type="submission" date="2021-07" db="EMBL/GenBank/DDBJ databases">
        <title>Karlodiniumbacter phycospheric gen. nov., sp. nov., a phycosphere bacterium isolated from karlodinium veneficum.</title>
        <authorList>
            <person name="Peng Y."/>
            <person name="Jiang L."/>
            <person name="Lee J."/>
        </authorList>
    </citation>
    <scope>NUCLEOTIDE SEQUENCE</scope>
    <source>
        <strain evidence="4 5">N5</strain>
    </source>
</reference>
<dbReference type="GO" id="GO:0005615">
    <property type="term" value="C:extracellular space"/>
    <property type="evidence" value="ECO:0007669"/>
    <property type="project" value="TreeGrafter"/>
</dbReference>
<gene>
    <name evidence="3" type="ORF">KUL25_14145</name>
    <name evidence="4" type="ORF">KUL25_14150</name>
</gene>
<feature type="signal peptide" evidence="1">
    <location>
        <begin position="1"/>
        <end position="32"/>
    </location>
</feature>
<dbReference type="InterPro" id="IPR050904">
    <property type="entry name" value="Adhesion/Biosynth-related"/>
</dbReference>
<accession>A0A975YER4</accession>
<dbReference type="EMBL" id="CP078073">
    <property type="protein sequence ID" value="QXL86589.1"/>
    <property type="molecule type" value="Genomic_DNA"/>
</dbReference>
<dbReference type="FunFam" id="2.30.180.10:FF:000032">
    <property type="entry name" value="Fasciclin domain-containing protein, putative"/>
    <property type="match status" value="1"/>
</dbReference>
<evidence type="ECO:0000313" key="3">
    <source>
        <dbReference type="EMBL" id="MBY4893896.1"/>
    </source>
</evidence>
<organism evidence="4">
    <name type="scientific">Gymnodinialimonas phycosphaerae</name>
    <dbReference type="NCBI Taxonomy" id="2841589"/>
    <lineage>
        <taxon>Bacteria</taxon>
        <taxon>Pseudomonadati</taxon>
        <taxon>Pseudomonadota</taxon>
        <taxon>Alphaproteobacteria</taxon>
        <taxon>Rhodobacterales</taxon>
        <taxon>Paracoccaceae</taxon>
        <taxon>Gymnodinialimonas</taxon>
    </lineage>
</organism>
<dbReference type="SMART" id="SM00554">
    <property type="entry name" value="FAS1"/>
    <property type="match status" value="1"/>
</dbReference>
<evidence type="ECO:0000313" key="4">
    <source>
        <dbReference type="EMBL" id="QXL86589.1"/>
    </source>
</evidence>
<keyword evidence="1" id="KW-0732">Signal</keyword>
<dbReference type="EMBL" id="JAIMBW010000001">
    <property type="protein sequence ID" value="MBY4893896.1"/>
    <property type="molecule type" value="Genomic_DNA"/>
</dbReference>
<dbReference type="PROSITE" id="PS50213">
    <property type="entry name" value="FAS1"/>
    <property type="match status" value="1"/>
</dbReference>
<evidence type="ECO:0000256" key="1">
    <source>
        <dbReference type="SAM" id="SignalP"/>
    </source>
</evidence>
<feature type="domain" description="FAS1" evidence="2">
    <location>
        <begin position="36"/>
        <end position="169"/>
    </location>
</feature>
<dbReference type="Gene3D" id="2.30.180.10">
    <property type="entry name" value="FAS1 domain"/>
    <property type="match status" value="1"/>
</dbReference>
<dbReference type="Pfam" id="PF02469">
    <property type="entry name" value="Fasciclin"/>
    <property type="match status" value="1"/>
</dbReference>
<dbReference type="Proteomes" id="UP000693972">
    <property type="component" value="Unassembled WGS sequence"/>
</dbReference>
<keyword evidence="5" id="KW-1185">Reference proteome</keyword>
<protein>
    <submittedName>
        <fullName evidence="4">Fasciclin domain-containing protein</fullName>
    </submittedName>
</protein>
<evidence type="ECO:0000259" key="2">
    <source>
        <dbReference type="PROSITE" id="PS50213"/>
    </source>
</evidence>
<dbReference type="AlphaFoldDB" id="A0A975YER4"/>